<dbReference type="SUPFAM" id="SSF51206">
    <property type="entry name" value="cAMP-binding domain-like"/>
    <property type="match status" value="1"/>
</dbReference>
<keyword evidence="3" id="KW-0804">Transcription</keyword>
<reference evidence="5 6" key="1">
    <citation type="submission" date="2024-04" db="EMBL/GenBank/DDBJ databases">
        <title>Genome sequencing and metabolic network reconstruction of aminoacids and betaine degradation by Anoxynatronum sibiricum.</title>
        <authorList>
            <person name="Detkova E.N."/>
            <person name="Boltjanskaja Y.V."/>
            <person name="Mardanov A.V."/>
            <person name="Kevbrin V."/>
        </authorList>
    </citation>
    <scope>NUCLEOTIDE SEQUENCE [LARGE SCALE GENOMIC DNA]</scope>
    <source>
        <strain evidence="5 6">Z-7981</strain>
    </source>
</reference>
<sequence length="232" mass="26427">MKKLHQPQAIEHWNSQYRLNSIFPPEMMEAFELFAGDVGDLLCRPGETLDQLILLVQGKLKIYRTLENGKQFLLRFNNPLGVIGDMEAFSDYEVQTFVEVVQPSQLLMVPQRVVATHGSNNPQVLHFIIRHLSHKLYTISNASSLNLLYPLENRLASYLVSTISSEGGSRFAEEIKTSSVTDIAHLLGASYRHMNRVMRQFETEGLVERQEGRLLVKDLEQLLLLANGNVYE</sequence>
<name>A0ABU9VSY0_9CLOT</name>
<feature type="domain" description="HTH crp-type" evidence="4">
    <location>
        <begin position="149"/>
        <end position="220"/>
    </location>
</feature>
<evidence type="ECO:0000256" key="1">
    <source>
        <dbReference type="ARBA" id="ARBA00023015"/>
    </source>
</evidence>
<keyword evidence="6" id="KW-1185">Reference proteome</keyword>
<dbReference type="InterPro" id="IPR050397">
    <property type="entry name" value="Env_Response_Regulators"/>
</dbReference>
<comment type="caution">
    <text evidence="5">The sequence shown here is derived from an EMBL/GenBank/DDBJ whole genome shotgun (WGS) entry which is preliminary data.</text>
</comment>
<proteinExistence type="predicted"/>
<evidence type="ECO:0000256" key="3">
    <source>
        <dbReference type="ARBA" id="ARBA00023163"/>
    </source>
</evidence>
<dbReference type="InterPro" id="IPR014710">
    <property type="entry name" value="RmlC-like_jellyroll"/>
</dbReference>
<dbReference type="Pfam" id="PF13545">
    <property type="entry name" value="HTH_Crp_2"/>
    <property type="match status" value="1"/>
</dbReference>
<keyword evidence="2" id="KW-0238">DNA-binding</keyword>
<dbReference type="PROSITE" id="PS51063">
    <property type="entry name" value="HTH_CRP_2"/>
    <property type="match status" value="1"/>
</dbReference>
<dbReference type="InterPro" id="IPR036390">
    <property type="entry name" value="WH_DNA-bd_sf"/>
</dbReference>
<protein>
    <submittedName>
        <fullName evidence="5">Helix-turn-helix domain-containing protein</fullName>
    </submittedName>
</protein>
<evidence type="ECO:0000256" key="2">
    <source>
        <dbReference type="ARBA" id="ARBA00023125"/>
    </source>
</evidence>
<gene>
    <name evidence="5" type="ORF">AAIG11_06785</name>
</gene>
<dbReference type="InterPro" id="IPR012318">
    <property type="entry name" value="HTH_CRP"/>
</dbReference>
<dbReference type="CDD" id="cd00038">
    <property type="entry name" value="CAP_ED"/>
    <property type="match status" value="1"/>
</dbReference>
<evidence type="ECO:0000313" key="5">
    <source>
        <dbReference type="EMBL" id="MEN1760169.1"/>
    </source>
</evidence>
<evidence type="ECO:0000313" key="6">
    <source>
        <dbReference type="Proteomes" id="UP001407405"/>
    </source>
</evidence>
<dbReference type="PANTHER" id="PTHR24567">
    <property type="entry name" value="CRP FAMILY TRANSCRIPTIONAL REGULATORY PROTEIN"/>
    <property type="match status" value="1"/>
</dbReference>
<accession>A0ABU9VSY0</accession>
<evidence type="ECO:0000259" key="4">
    <source>
        <dbReference type="PROSITE" id="PS51063"/>
    </source>
</evidence>
<dbReference type="InterPro" id="IPR018490">
    <property type="entry name" value="cNMP-bd_dom_sf"/>
</dbReference>
<dbReference type="PANTHER" id="PTHR24567:SF26">
    <property type="entry name" value="REGULATORY PROTEIN YEIL"/>
    <property type="match status" value="1"/>
</dbReference>
<dbReference type="SUPFAM" id="SSF46785">
    <property type="entry name" value="Winged helix' DNA-binding domain"/>
    <property type="match status" value="1"/>
</dbReference>
<dbReference type="InterPro" id="IPR000595">
    <property type="entry name" value="cNMP-bd_dom"/>
</dbReference>
<keyword evidence="1" id="KW-0805">Transcription regulation</keyword>
<organism evidence="5 6">
    <name type="scientific">Anoxynatronum sibiricum</name>
    <dbReference type="NCBI Taxonomy" id="210623"/>
    <lineage>
        <taxon>Bacteria</taxon>
        <taxon>Bacillati</taxon>
        <taxon>Bacillota</taxon>
        <taxon>Clostridia</taxon>
        <taxon>Eubacteriales</taxon>
        <taxon>Clostridiaceae</taxon>
        <taxon>Anoxynatronum</taxon>
    </lineage>
</organism>
<dbReference type="Pfam" id="PF00027">
    <property type="entry name" value="cNMP_binding"/>
    <property type="match status" value="1"/>
</dbReference>
<dbReference type="RefSeq" id="WP_343185489.1">
    <property type="nucleotide sequence ID" value="NZ_JBCITM010000005.1"/>
</dbReference>
<dbReference type="EMBL" id="JBCITM010000005">
    <property type="protein sequence ID" value="MEN1760169.1"/>
    <property type="molecule type" value="Genomic_DNA"/>
</dbReference>
<dbReference type="Gene3D" id="2.60.120.10">
    <property type="entry name" value="Jelly Rolls"/>
    <property type="match status" value="1"/>
</dbReference>
<dbReference type="Proteomes" id="UP001407405">
    <property type="component" value="Unassembled WGS sequence"/>
</dbReference>